<dbReference type="KEGG" id="bcv:Bcav_3660"/>
<dbReference type="Proteomes" id="UP000007962">
    <property type="component" value="Chromosome"/>
</dbReference>
<evidence type="ECO:0000256" key="7">
    <source>
        <dbReference type="RuleBase" id="RU363032"/>
    </source>
</evidence>
<dbReference type="STRING" id="471853.Bcav_3660"/>
<protein>
    <submittedName>
        <fullName evidence="10">Binding-protein-dependent transport systems inner membrane component</fullName>
    </submittedName>
</protein>
<evidence type="ECO:0000256" key="4">
    <source>
        <dbReference type="ARBA" id="ARBA00022692"/>
    </source>
</evidence>
<dbReference type="eggNOG" id="COG1173">
    <property type="taxonomic scope" value="Bacteria"/>
</dbReference>
<dbReference type="RefSeq" id="WP_015884139.1">
    <property type="nucleotide sequence ID" value="NC_012669.1"/>
</dbReference>
<proteinExistence type="inferred from homology"/>
<organism evidence="10 11">
    <name type="scientific">Beutenbergia cavernae (strain ATCC BAA-8 / DSM 12333 / CCUG 43141 / JCM 11478 / NBRC 16432 / NCIMB 13614 / HKI 0122)</name>
    <dbReference type="NCBI Taxonomy" id="471853"/>
    <lineage>
        <taxon>Bacteria</taxon>
        <taxon>Bacillati</taxon>
        <taxon>Actinomycetota</taxon>
        <taxon>Actinomycetes</taxon>
        <taxon>Micrococcales</taxon>
        <taxon>Beutenbergiaceae</taxon>
        <taxon>Beutenbergia</taxon>
    </lineage>
</organism>
<dbReference type="InterPro" id="IPR050366">
    <property type="entry name" value="BP-dependent_transpt_permease"/>
</dbReference>
<comment type="subcellular location">
    <subcellularLocation>
        <location evidence="1 7">Cell membrane</location>
        <topology evidence="1 7">Multi-pass membrane protein</topology>
    </subcellularLocation>
</comment>
<evidence type="ECO:0000256" key="3">
    <source>
        <dbReference type="ARBA" id="ARBA00022475"/>
    </source>
</evidence>
<feature type="transmembrane region" description="Helical" evidence="7">
    <location>
        <begin position="40"/>
        <end position="60"/>
    </location>
</feature>
<dbReference type="PROSITE" id="PS50928">
    <property type="entry name" value="ABC_TM1"/>
    <property type="match status" value="1"/>
</dbReference>
<evidence type="ECO:0000256" key="2">
    <source>
        <dbReference type="ARBA" id="ARBA00022448"/>
    </source>
</evidence>
<evidence type="ECO:0000313" key="11">
    <source>
        <dbReference type="Proteomes" id="UP000007962"/>
    </source>
</evidence>
<evidence type="ECO:0000256" key="5">
    <source>
        <dbReference type="ARBA" id="ARBA00022989"/>
    </source>
</evidence>
<dbReference type="GO" id="GO:0055085">
    <property type="term" value="P:transmembrane transport"/>
    <property type="evidence" value="ECO:0007669"/>
    <property type="project" value="InterPro"/>
</dbReference>
<dbReference type="Gene3D" id="1.10.3720.10">
    <property type="entry name" value="MetI-like"/>
    <property type="match status" value="1"/>
</dbReference>
<feature type="transmembrane region" description="Helical" evidence="7">
    <location>
        <begin position="273"/>
        <end position="294"/>
    </location>
</feature>
<name>C5C3J3_BEUC1</name>
<dbReference type="PANTHER" id="PTHR43386:SF6">
    <property type="entry name" value="ABC TRANSPORTER PERMEASE PROTEIN"/>
    <property type="match status" value="1"/>
</dbReference>
<dbReference type="Pfam" id="PF00528">
    <property type="entry name" value="BPD_transp_1"/>
    <property type="match status" value="1"/>
</dbReference>
<keyword evidence="4 7" id="KW-0812">Transmembrane</keyword>
<evidence type="ECO:0000256" key="1">
    <source>
        <dbReference type="ARBA" id="ARBA00004651"/>
    </source>
</evidence>
<keyword evidence="2 7" id="KW-0813">Transport</keyword>
<feature type="transmembrane region" description="Helical" evidence="7">
    <location>
        <begin position="143"/>
        <end position="163"/>
    </location>
</feature>
<feature type="transmembrane region" description="Helical" evidence="7">
    <location>
        <begin position="108"/>
        <end position="131"/>
    </location>
</feature>
<gene>
    <name evidence="10" type="ordered locus">Bcav_3660</name>
</gene>
<dbReference type="SUPFAM" id="SSF161098">
    <property type="entry name" value="MetI-like"/>
    <property type="match status" value="1"/>
</dbReference>
<dbReference type="InterPro" id="IPR035906">
    <property type="entry name" value="MetI-like_sf"/>
</dbReference>
<keyword evidence="5 7" id="KW-1133">Transmembrane helix</keyword>
<evidence type="ECO:0000259" key="9">
    <source>
        <dbReference type="PROSITE" id="PS50928"/>
    </source>
</evidence>
<dbReference type="GO" id="GO:0005886">
    <property type="term" value="C:plasma membrane"/>
    <property type="evidence" value="ECO:0007669"/>
    <property type="project" value="UniProtKB-SubCell"/>
</dbReference>
<keyword evidence="11" id="KW-1185">Reference proteome</keyword>
<evidence type="ECO:0000313" key="10">
    <source>
        <dbReference type="EMBL" id="ACQ81902.1"/>
    </source>
</evidence>
<feature type="region of interest" description="Disordered" evidence="8">
    <location>
        <begin position="1"/>
        <end position="31"/>
    </location>
</feature>
<dbReference type="HOGENOM" id="CLU_028518_1_4_11"/>
<keyword evidence="6 7" id="KW-0472">Membrane</keyword>
<dbReference type="OrthoDB" id="9812701at2"/>
<evidence type="ECO:0000256" key="8">
    <source>
        <dbReference type="SAM" id="MobiDB-lite"/>
    </source>
</evidence>
<sequence>MTDLATAVGSAAPTLDDGTGPPRAPRSRGAWTRMRRRPTFWGATAVLGVLTLIALVPGPFAGLFGNGDPRVCDISRRAGLPEPGHPFGFDVQGCDLYAGVIHGARSSLVVGVVATLLAVTIAVALGSTAGLAGRAVDTVVVRLTDIFLGFPFLLGAVIVLNSMPSRGPLTVAVVLAVFGWPTLARLMRSSVRSVRSAEYVEAARAYGDRGFHLFRRHILPNAISPVVVLASNSMGAVIVAEAALTFLGVGLRAPSISWGLQLNAGQNQFTSHPHLLLFPSLFLVVTVLCFIVLGDVLRDALDPKVDARA</sequence>
<feature type="domain" description="ABC transmembrane type-1" evidence="9">
    <location>
        <begin position="104"/>
        <end position="294"/>
    </location>
</feature>
<dbReference type="AlphaFoldDB" id="C5C3J3"/>
<dbReference type="EMBL" id="CP001618">
    <property type="protein sequence ID" value="ACQ81902.1"/>
    <property type="molecule type" value="Genomic_DNA"/>
</dbReference>
<comment type="similarity">
    <text evidence="7">Belongs to the binding-protein-dependent transport system permease family.</text>
</comment>
<reference evidence="10 11" key="1">
    <citation type="journal article" date="2009" name="Stand. Genomic Sci.">
        <title>Complete genome sequence of Beutenbergia cavernae type strain (HKI 0122).</title>
        <authorList>
            <person name="Land M."/>
            <person name="Pukall R."/>
            <person name="Abt B."/>
            <person name="Goker M."/>
            <person name="Rohde M."/>
            <person name="Glavina Del Rio T."/>
            <person name="Tice H."/>
            <person name="Copeland A."/>
            <person name="Cheng J.F."/>
            <person name="Lucas S."/>
            <person name="Chen F."/>
            <person name="Nolan M."/>
            <person name="Bruce D."/>
            <person name="Goodwin L."/>
            <person name="Pitluck S."/>
            <person name="Ivanova N."/>
            <person name="Mavromatis K."/>
            <person name="Ovchinnikova G."/>
            <person name="Pati A."/>
            <person name="Chen A."/>
            <person name="Palaniappan K."/>
            <person name="Hauser L."/>
            <person name="Chang Y.J."/>
            <person name="Jefferies C.C."/>
            <person name="Saunders E."/>
            <person name="Brettin T."/>
            <person name="Detter J.C."/>
            <person name="Han C."/>
            <person name="Chain P."/>
            <person name="Bristow J."/>
            <person name="Eisen J.A."/>
            <person name="Markowitz V."/>
            <person name="Hugenholtz P."/>
            <person name="Kyrpides N.C."/>
            <person name="Klenk H.P."/>
            <person name="Lapidus A."/>
        </authorList>
    </citation>
    <scope>NUCLEOTIDE SEQUENCE [LARGE SCALE GENOMIC DNA]</scope>
    <source>
        <strain evidence="11">ATCC BAA-8 / DSM 12333 / NBRC 16432</strain>
    </source>
</reference>
<dbReference type="CDD" id="cd06261">
    <property type="entry name" value="TM_PBP2"/>
    <property type="match status" value="1"/>
</dbReference>
<dbReference type="InterPro" id="IPR000515">
    <property type="entry name" value="MetI-like"/>
</dbReference>
<feature type="transmembrane region" description="Helical" evidence="7">
    <location>
        <begin position="169"/>
        <end position="187"/>
    </location>
</feature>
<evidence type="ECO:0000256" key="6">
    <source>
        <dbReference type="ARBA" id="ARBA00023136"/>
    </source>
</evidence>
<accession>C5C3J3</accession>
<feature type="transmembrane region" description="Helical" evidence="7">
    <location>
        <begin position="226"/>
        <end position="253"/>
    </location>
</feature>
<keyword evidence="3" id="KW-1003">Cell membrane</keyword>
<dbReference type="PANTHER" id="PTHR43386">
    <property type="entry name" value="OLIGOPEPTIDE TRANSPORT SYSTEM PERMEASE PROTEIN APPC"/>
    <property type="match status" value="1"/>
</dbReference>